<evidence type="ECO:0000256" key="5">
    <source>
        <dbReference type="ARBA" id="ARBA00022603"/>
    </source>
</evidence>
<dbReference type="Pfam" id="PF01135">
    <property type="entry name" value="PCMT"/>
    <property type="match status" value="1"/>
</dbReference>
<dbReference type="GeneID" id="63715946"/>
<dbReference type="InterPro" id="IPR029063">
    <property type="entry name" value="SAM-dependent_MTases_sf"/>
</dbReference>
<dbReference type="PANTHER" id="PTHR11579">
    <property type="entry name" value="PROTEIN-L-ISOASPARTATE O-METHYLTRANSFERASE"/>
    <property type="match status" value="1"/>
</dbReference>
<comment type="subcellular location">
    <subcellularLocation>
        <location evidence="1">Cytoplasm</location>
    </subcellularLocation>
</comment>
<dbReference type="GO" id="GO:0032259">
    <property type="term" value="P:methylation"/>
    <property type="evidence" value="ECO:0007669"/>
    <property type="project" value="UniProtKB-KW"/>
</dbReference>
<dbReference type="EMBL" id="LAYC01000001">
    <property type="protein sequence ID" value="KYK62156.1"/>
    <property type="molecule type" value="Genomic_DNA"/>
</dbReference>
<dbReference type="PANTHER" id="PTHR11579:SF0">
    <property type="entry name" value="PROTEIN-L-ISOASPARTATE(D-ASPARTATE) O-METHYLTRANSFERASE"/>
    <property type="match status" value="1"/>
</dbReference>
<evidence type="ECO:0000256" key="3">
    <source>
        <dbReference type="ARBA" id="ARBA00011890"/>
    </source>
</evidence>
<accession>A0A151GYI1</accession>
<protein>
    <recommendedName>
        <fullName evidence="3">protein-L-isoaspartate(D-aspartate) O-methyltransferase</fullName>
        <ecNumber evidence="3">2.1.1.77</ecNumber>
    </recommendedName>
</protein>
<keyword evidence="7" id="KW-0949">S-adenosyl-L-methionine</keyword>
<evidence type="ECO:0000313" key="8">
    <source>
        <dbReference type="EMBL" id="KYK62156.1"/>
    </source>
</evidence>
<dbReference type="EC" id="2.1.1.77" evidence="3"/>
<sequence>MSARAVDDEHRVDEHVVGGTPTVGHASTIHLTQGKLALTRYFEAAAAAAAVPALVVRSTARRQATSLRRRRPDRFAVPRGSARFDAFTTAYATAAPAAALTAMAWRCSASSNAALVDNMWRNGLISDPAARTAFQGVDRAHYAPVLPYDDSPQAIGYGATISAPHMHASAVEHVLPYLLASSSSGTDAPRILDIGSGSGYLTHVLAALAGDRGLVVGLEHIPELRDMGERNMAKSEAGRKLLDTGRARFRLGDGRRGWVEENAGPGWHVIHVGAAAKEVHPQLLDQLSAPGCIFIPVSEDGYGDAQYVWLITKDKDGNVSKNRLFGVRYVPLTDAPTRLGSGPR</sequence>
<keyword evidence="9" id="KW-1185">Reference proteome</keyword>
<comment type="similarity">
    <text evidence="2">Belongs to the methyltransferase superfamily. L-isoaspartyl/D-aspartyl protein methyltransferase family.</text>
</comment>
<dbReference type="Proteomes" id="UP000076580">
    <property type="component" value="Chromosome 01"/>
</dbReference>
<dbReference type="CDD" id="cd02440">
    <property type="entry name" value="AdoMet_MTases"/>
    <property type="match status" value="1"/>
</dbReference>
<evidence type="ECO:0000256" key="2">
    <source>
        <dbReference type="ARBA" id="ARBA00005369"/>
    </source>
</evidence>
<evidence type="ECO:0000313" key="9">
    <source>
        <dbReference type="Proteomes" id="UP000076580"/>
    </source>
</evidence>
<dbReference type="AlphaFoldDB" id="A0A151GYI1"/>
<reference evidence="8 9" key="1">
    <citation type="journal article" date="2016" name="Sci. Rep.">
        <title>Insights into Adaptations to a Near-Obligate Nematode Endoparasitic Lifestyle from the Finished Genome of Drechmeria coniospora.</title>
        <authorList>
            <person name="Zhang L."/>
            <person name="Zhou Z."/>
            <person name="Guo Q."/>
            <person name="Fokkens L."/>
            <person name="Miskei M."/>
            <person name="Pocsi I."/>
            <person name="Zhang W."/>
            <person name="Chen M."/>
            <person name="Wang L."/>
            <person name="Sun Y."/>
            <person name="Donzelli B.G."/>
            <person name="Gibson D.M."/>
            <person name="Nelson D.R."/>
            <person name="Luo J.G."/>
            <person name="Rep M."/>
            <person name="Liu H."/>
            <person name="Yang S."/>
            <person name="Wang J."/>
            <person name="Krasnoff S.B."/>
            <person name="Xu Y."/>
            <person name="Molnar I."/>
            <person name="Lin M."/>
        </authorList>
    </citation>
    <scope>NUCLEOTIDE SEQUENCE [LARGE SCALE GENOMIC DNA]</scope>
    <source>
        <strain evidence="8 9">ARSEF 6962</strain>
    </source>
</reference>
<organism evidence="8 9">
    <name type="scientific">Drechmeria coniospora</name>
    <name type="common">Nematophagous fungus</name>
    <name type="synonym">Meria coniospora</name>
    <dbReference type="NCBI Taxonomy" id="98403"/>
    <lineage>
        <taxon>Eukaryota</taxon>
        <taxon>Fungi</taxon>
        <taxon>Dikarya</taxon>
        <taxon>Ascomycota</taxon>
        <taxon>Pezizomycotina</taxon>
        <taxon>Sordariomycetes</taxon>
        <taxon>Hypocreomycetidae</taxon>
        <taxon>Hypocreales</taxon>
        <taxon>Ophiocordycipitaceae</taxon>
        <taxon>Drechmeria</taxon>
    </lineage>
</organism>
<gene>
    <name evidence="8" type="ORF">DCS_03303</name>
</gene>
<keyword evidence="6" id="KW-0808">Transferase</keyword>
<keyword evidence="4" id="KW-0963">Cytoplasm</keyword>
<comment type="caution">
    <text evidence="8">The sequence shown here is derived from an EMBL/GenBank/DDBJ whole genome shotgun (WGS) entry which is preliminary data.</text>
</comment>
<proteinExistence type="inferred from homology"/>
<dbReference type="InterPro" id="IPR000682">
    <property type="entry name" value="PCMT"/>
</dbReference>
<name>A0A151GYI1_DRECN</name>
<evidence type="ECO:0000256" key="6">
    <source>
        <dbReference type="ARBA" id="ARBA00022679"/>
    </source>
</evidence>
<dbReference type="Gene3D" id="3.40.50.150">
    <property type="entry name" value="Vaccinia Virus protein VP39"/>
    <property type="match status" value="1"/>
</dbReference>
<evidence type="ECO:0000256" key="1">
    <source>
        <dbReference type="ARBA" id="ARBA00004496"/>
    </source>
</evidence>
<dbReference type="SUPFAM" id="SSF53335">
    <property type="entry name" value="S-adenosyl-L-methionine-dependent methyltransferases"/>
    <property type="match status" value="1"/>
</dbReference>
<evidence type="ECO:0000256" key="7">
    <source>
        <dbReference type="ARBA" id="ARBA00022691"/>
    </source>
</evidence>
<evidence type="ECO:0000256" key="4">
    <source>
        <dbReference type="ARBA" id="ARBA00022490"/>
    </source>
</evidence>
<dbReference type="GO" id="GO:0004719">
    <property type="term" value="F:protein-L-isoaspartate (D-aspartate) O-methyltransferase activity"/>
    <property type="evidence" value="ECO:0007669"/>
    <property type="project" value="UniProtKB-EC"/>
</dbReference>
<dbReference type="InParanoid" id="A0A151GYI1"/>
<dbReference type="RefSeq" id="XP_040661508.1">
    <property type="nucleotide sequence ID" value="XM_040800625.1"/>
</dbReference>
<dbReference type="GO" id="GO:0005737">
    <property type="term" value="C:cytoplasm"/>
    <property type="evidence" value="ECO:0007669"/>
    <property type="project" value="UniProtKB-SubCell"/>
</dbReference>
<dbReference type="STRING" id="98403.A0A151GYI1"/>
<keyword evidence="5" id="KW-0489">Methyltransferase</keyword>